<dbReference type="InterPro" id="IPR041657">
    <property type="entry name" value="HTH_17"/>
</dbReference>
<dbReference type="SUPFAM" id="SSF48256">
    <property type="entry name" value="Citrate synthase"/>
    <property type="match status" value="1"/>
</dbReference>
<dbReference type="Gene3D" id="1.10.580.10">
    <property type="entry name" value="Citrate Synthase, domain 1"/>
    <property type="match status" value="1"/>
</dbReference>
<dbReference type="EMBL" id="VLNY01000010">
    <property type="protein sequence ID" value="KAA0021429.1"/>
    <property type="molecule type" value="Genomic_DNA"/>
</dbReference>
<dbReference type="PANTHER" id="PTHR11739:SF4">
    <property type="entry name" value="CITRATE SYNTHASE, PEROXISOMAL"/>
    <property type="match status" value="1"/>
</dbReference>
<dbReference type="RefSeq" id="WP_149431933.1">
    <property type="nucleotide sequence ID" value="NZ_VLNY01000010.1"/>
</dbReference>
<name>A0A5A7S897_9NOCA</name>
<dbReference type="PANTHER" id="PTHR11739">
    <property type="entry name" value="CITRATE SYNTHASE"/>
    <property type="match status" value="1"/>
</dbReference>
<dbReference type="GO" id="GO:0036440">
    <property type="term" value="F:citrate synthase activity"/>
    <property type="evidence" value="ECO:0007669"/>
    <property type="project" value="UniProtKB-EC"/>
</dbReference>
<dbReference type="InterPro" id="IPR016142">
    <property type="entry name" value="Citrate_synth-like_lrg_a-sub"/>
</dbReference>
<comment type="pathway">
    <text evidence="1">Carbohydrate metabolism; tricarboxylic acid cycle.</text>
</comment>
<comment type="caution">
    <text evidence="6">The sequence shown here is derived from an EMBL/GenBank/DDBJ whole genome shotgun (WGS) entry which is preliminary data.</text>
</comment>
<evidence type="ECO:0000256" key="2">
    <source>
        <dbReference type="ARBA" id="ARBA00010566"/>
    </source>
</evidence>
<evidence type="ECO:0000256" key="3">
    <source>
        <dbReference type="ARBA" id="ARBA00012972"/>
    </source>
</evidence>
<gene>
    <name evidence="6" type="ORF">FOY51_19530</name>
</gene>
<reference evidence="6 7" key="1">
    <citation type="submission" date="2019-07" db="EMBL/GenBank/DDBJ databases">
        <title>Rhodococcus cavernicolus sp. nov., isolated from a cave.</title>
        <authorList>
            <person name="Lee S.D."/>
        </authorList>
    </citation>
    <scope>NUCLEOTIDE SEQUENCE [LARGE SCALE GENOMIC DNA]</scope>
    <source>
        <strain evidence="6 7">C1-24</strain>
    </source>
</reference>
<evidence type="ECO:0000313" key="7">
    <source>
        <dbReference type="Proteomes" id="UP000322244"/>
    </source>
</evidence>
<dbReference type="GO" id="GO:0005829">
    <property type="term" value="C:cytosol"/>
    <property type="evidence" value="ECO:0007669"/>
    <property type="project" value="TreeGrafter"/>
</dbReference>
<comment type="similarity">
    <text evidence="2">Belongs to the citrate synthase family.</text>
</comment>
<dbReference type="GO" id="GO:0006099">
    <property type="term" value="P:tricarboxylic acid cycle"/>
    <property type="evidence" value="ECO:0007669"/>
    <property type="project" value="UniProtKB-UniPathway"/>
</dbReference>
<dbReference type="Pfam" id="PF12728">
    <property type="entry name" value="HTH_17"/>
    <property type="match status" value="1"/>
</dbReference>
<sequence>MTRQKPLRHDGRDYLTTAQVARRLGVKEQTIYAYVSRGVLVSTRIEGIVGSLFAADEIEKLADRDGARRAPGGAVERIRTQITLQDNGVLYYRGVSAAELATVDFERVAQFLWTADLPEHAHFRSDAAVVARAARASESLPENARLVDRLRMSVDVAGVCDPLRFDTEAQSIARSAPVLIASVVDGLVGGSGTIIPKLTVSPKATVAERLWSALTPHAPDPHGIATLNSALVLLADHDLAASTLAVRMAASTRANLYATIAAGLGVMDGPYHGAATSRAYRFLDAAVEDPLGALGVRLRDGERIPGFGHVIYSNEDPRAEFLLARMRDRSDPRATRIVAAAQQIIDHMAERRDLLPNSDFALAVVAHGLGLRPDAPEAIFAIARMAGWVAHALEEYQEEGLRFRVPGVYTGVRPHR</sequence>
<dbReference type="EC" id="2.3.3.16" evidence="3"/>
<accession>A0A5A7S897</accession>
<dbReference type="InterPro" id="IPR036969">
    <property type="entry name" value="Citrate_synthase_sf"/>
</dbReference>
<dbReference type="Pfam" id="PF00285">
    <property type="entry name" value="Citrate_synt"/>
    <property type="match status" value="1"/>
</dbReference>
<dbReference type="InterPro" id="IPR002020">
    <property type="entry name" value="Citrate_synthase"/>
</dbReference>
<evidence type="ECO:0000256" key="4">
    <source>
        <dbReference type="ARBA" id="ARBA00022679"/>
    </source>
</evidence>
<dbReference type="Proteomes" id="UP000322244">
    <property type="component" value="Unassembled WGS sequence"/>
</dbReference>
<protein>
    <recommendedName>
        <fullName evidence="3">citrate synthase (unknown stereospecificity)</fullName>
        <ecNumber evidence="3">2.3.3.16</ecNumber>
    </recommendedName>
</protein>
<dbReference type="UniPathway" id="UPA00223"/>
<dbReference type="InterPro" id="IPR016143">
    <property type="entry name" value="Citrate_synth-like_sm_a-sub"/>
</dbReference>
<keyword evidence="7" id="KW-1185">Reference proteome</keyword>
<dbReference type="GO" id="GO:0005975">
    <property type="term" value="P:carbohydrate metabolic process"/>
    <property type="evidence" value="ECO:0007669"/>
    <property type="project" value="TreeGrafter"/>
</dbReference>
<keyword evidence="4" id="KW-0808">Transferase</keyword>
<dbReference type="Gene3D" id="1.10.230.10">
    <property type="entry name" value="Cytochrome P450-Terp, domain 2"/>
    <property type="match status" value="1"/>
</dbReference>
<proteinExistence type="inferred from homology"/>
<evidence type="ECO:0000259" key="5">
    <source>
        <dbReference type="Pfam" id="PF12728"/>
    </source>
</evidence>
<dbReference type="PRINTS" id="PR00143">
    <property type="entry name" value="CITRTSNTHASE"/>
</dbReference>
<dbReference type="AlphaFoldDB" id="A0A5A7S897"/>
<organism evidence="6 7">
    <name type="scientific">Antrihabitans cavernicola</name>
    <dbReference type="NCBI Taxonomy" id="2495913"/>
    <lineage>
        <taxon>Bacteria</taxon>
        <taxon>Bacillati</taxon>
        <taxon>Actinomycetota</taxon>
        <taxon>Actinomycetes</taxon>
        <taxon>Mycobacteriales</taxon>
        <taxon>Nocardiaceae</taxon>
        <taxon>Antrihabitans</taxon>
    </lineage>
</organism>
<evidence type="ECO:0000256" key="1">
    <source>
        <dbReference type="ARBA" id="ARBA00005163"/>
    </source>
</evidence>
<evidence type="ECO:0000313" key="6">
    <source>
        <dbReference type="EMBL" id="KAA0021429.1"/>
    </source>
</evidence>
<feature type="domain" description="Helix-turn-helix" evidence="5">
    <location>
        <begin position="14"/>
        <end position="59"/>
    </location>
</feature>
<dbReference type="OrthoDB" id="9800864at2"/>